<protein>
    <submittedName>
        <fullName evidence="2">Uncharacterized protein</fullName>
    </submittedName>
</protein>
<dbReference type="RefSeq" id="WP_253748622.1">
    <property type="nucleotide sequence ID" value="NZ_BAABKA010000108.1"/>
</dbReference>
<comment type="caution">
    <text evidence="2">The sequence shown here is derived from an EMBL/GenBank/DDBJ whole genome shotgun (WGS) entry which is preliminary data.</text>
</comment>
<dbReference type="EMBL" id="JAMZEB010000002">
    <property type="protein sequence ID" value="MCP2360571.1"/>
    <property type="molecule type" value="Genomic_DNA"/>
</dbReference>
<accession>A0A9X2GRT4</accession>
<evidence type="ECO:0000313" key="3">
    <source>
        <dbReference type="Proteomes" id="UP001139648"/>
    </source>
</evidence>
<proteinExistence type="predicted"/>
<reference evidence="2" key="1">
    <citation type="submission" date="2022-06" db="EMBL/GenBank/DDBJ databases">
        <title>Sequencing the genomes of 1000 actinobacteria strains.</title>
        <authorList>
            <person name="Klenk H.-P."/>
        </authorList>
    </citation>
    <scope>NUCLEOTIDE SEQUENCE</scope>
    <source>
        <strain evidence="2">DSM 46694</strain>
    </source>
</reference>
<name>A0A9X2GRT4_9ACTN</name>
<feature type="compositionally biased region" description="Polar residues" evidence="1">
    <location>
        <begin position="125"/>
        <end position="140"/>
    </location>
</feature>
<dbReference type="AlphaFoldDB" id="A0A9X2GRT4"/>
<gene>
    <name evidence="2" type="ORF">HD597_007591</name>
</gene>
<organism evidence="2 3">
    <name type="scientific">Nonomuraea thailandensis</name>
    <dbReference type="NCBI Taxonomy" id="1188745"/>
    <lineage>
        <taxon>Bacteria</taxon>
        <taxon>Bacillati</taxon>
        <taxon>Actinomycetota</taxon>
        <taxon>Actinomycetes</taxon>
        <taxon>Streptosporangiales</taxon>
        <taxon>Streptosporangiaceae</taxon>
        <taxon>Nonomuraea</taxon>
    </lineage>
</organism>
<sequence>MSLADLTFDRWRALDPAAARRIAEEAAALAAALAAGRVAEVGTAEHLGGRFHQVVIERDGQELALVPGGTVTLGFDPATWRPAPEQEADYAASLAEGFGHGDDLRAHLSHLLSPRRTVTVPHESATPSGCASRTTPTVPS</sequence>
<evidence type="ECO:0000313" key="2">
    <source>
        <dbReference type="EMBL" id="MCP2360571.1"/>
    </source>
</evidence>
<keyword evidence="3" id="KW-1185">Reference proteome</keyword>
<feature type="region of interest" description="Disordered" evidence="1">
    <location>
        <begin position="117"/>
        <end position="140"/>
    </location>
</feature>
<dbReference type="Proteomes" id="UP001139648">
    <property type="component" value="Unassembled WGS sequence"/>
</dbReference>
<evidence type="ECO:0000256" key="1">
    <source>
        <dbReference type="SAM" id="MobiDB-lite"/>
    </source>
</evidence>